<organism evidence="1 2">
    <name type="scientific">Pseudoalteromonas luteoviolacea S4060-1</name>
    <dbReference type="NCBI Taxonomy" id="1365257"/>
    <lineage>
        <taxon>Bacteria</taxon>
        <taxon>Pseudomonadati</taxon>
        <taxon>Pseudomonadota</taxon>
        <taxon>Gammaproteobacteria</taxon>
        <taxon>Alteromonadales</taxon>
        <taxon>Pseudoalteromonadaceae</taxon>
        <taxon>Pseudoalteromonas</taxon>
    </lineage>
</organism>
<sequence length="467" mass="52948">MIDKLTKHLHIAQSQSAYNHKLSNFNAKQASPVAAPQQAPHTNHDYTVSLSSPEENALKETELEAALARPIILGFGRSYTQPHVTITGLGTDEFEKNYRLGELTNKAEVEDFLAQVDRLPPEQRHKFQHLKPTRELLELTKKLSDEDLAKFADVIVATATFDPKTGRFNNISQDLIQQFNTMSEEVLSSAINTMTHLLEQGQAYDFSSPSPPVGILDDEGREDALLTRYDDEHHILSQSFGMQKTANVHRYATLLLDNKLSDGQLLELNAHLDEGDFQTNVGIVDMAKTIKPYQQDSFFAMLNETDKSNTQNIFALASKQLDWREHKHYLQSDTGEFAVNHDSLTSDSERQTLYSNMLKAYDEVGLSWMNEVIDLTHDAPAKTQSAIWQALMTDLEDNPDAFIHSDSIERWVNTNLDAFVHGFVEQQIKDIRNFNQELESPFHLPGLSYVHLEKQQDKGLKNQTPIN</sequence>
<dbReference type="EMBL" id="AUXX01000016">
    <property type="protein sequence ID" value="KZN66896.1"/>
    <property type="molecule type" value="Genomic_DNA"/>
</dbReference>
<dbReference type="RefSeq" id="WP_063381219.1">
    <property type="nucleotide sequence ID" value="NZ_AUXX01000016.1"/>
</dbReference>
<gene>
    <name evidence="1" type="ORF">N478_18895</name>
</gene>
<dbReference type="PATRIC" id="fig|1365257.3.peg.2473"/>
<name>A0A162CF26_9GAMM</name>
<accession>A0A162CF26</accession>
<dbReference type="Proteomes" id="UP000076661">
    <property type="component" value="Unassembled WGS sequence"/>
</dbReference>
<evidence type="ECO:0000313" key="2">
    <source>
        <dbReference type="Proteomes" id="UP000076661"/>
    </source>
</evidence>
<dbReference type="AlphaFoldDB" id="A0A162CF26"/>
<reference evidence="1 2" key="1">
    <citation type="submission" date="2013-07" db="EMBL/GenBank/DDBJ databases">
        <title>Comparative Genomic and Metabolomic Analysis of Twelve Strains of Pseudoalteromonas luteoviolacea.</title>
        <authorList>
            <person name="Vynne N.G."/>
            <person name="Mansson M."/>
            <person name="Gram L."/>
        </authorList>
    </citation>
    <scope>NUCLEOTIDE SEQUENCE [LARGE SCALE GENOMIC DNA]</scope>
    <source>
        <strain evidence="1 2">S4060-1</strain>
    </source>
</reference>
<evidence type="ECO:0000313" key="1">
    <source>
        <dbReference type="EMBL" id="KZN66896.1"/>
    </source>
</evidence>
<comment type="caution">
    <text evidence="1">The sequence shown here is derived from an EMBL/GenBank/DDBJ whole genome shotgun (WGS) entry which is preliminary data.</text>
</comment>
<protein>
    <submittedName>
        <fullName evidence="1">Uncharacterized protein</fullName>
    </submittedName>
</protein>
<proteinExistence type="predicted"/>